<dbReference type="Proteomes" id="UP000266172">
    <property type="component" value="Unassembled WGS sequence"/>
</dbReference>
<keyword evidence="1" id="KW-0808">Transferase</keyword>
<organism evidence="1 2">
    <name type="scientific">Roseburia hominis</name>
    <dbReference type="NCBI Taxonomy" id="301301"/>
    <lineage>
        <taxon>Bacteria</taxon>
        <taxon>Bacillati</taxon>
        <taxon>Bacillota</taxon>
        <taxon>Clostridia</taxon>
        <taxon>Lachnospirales</taxon>
        <taxon>Lachnospiraceae</taxon>
        <taxon>Roseburia</taxon>
    </lineage>
</organism>
<dbReference type="Pfam" id="PF12847">
    <property type="entry name" value="Methyltransf_18"/>
    <property type="match status" value="1"/>
</dbReference>
<gene>
    <name evidence="1" type="ORF">DWX93_13930</name>
</gene>
<dbReference type="RefSeq" id="WP_118098018.1">
    <property type="nucleotide sequence ID" value="NZ_JAQEDX010000005.1"/>
</dbReference>
<dbReference type="PANTHER" id="PTHR38451">
    <property type="entry name" value="TRNA (ADENINE(22)-N(1))-METHYLTRANSFERASE"/>
    <property type="match status" value="1"/>
</dbReference>
<name>A0A395V4G4_9FIRM</name>
<comment type="caution">
    <text evidence="1">The sequence shown here is derived from an EMBL/GenBank/DDBJ whole genome shotgun (WGS) entry which is preliminary data.</text>
</comment>
<evidence type="ECO:0000313" key="1">
    <source>
        <dbReference type="EMBL" id="RGS37526.1"/>
    </source>
</evidence>
<dbReference type="InterPro" id="IPR006901">
    <property type="entry name" value="TrmK"/>
</dbReference>
<dbReference type="PIRSF" id="PIRSF018637">
    <property type="entry name" value="TrmK"/>
    <property type="match status" value="1"/>
</dbReference>
<dbReference type="PANTHER" id="PTHR38451:SF1">
    <property type="entry name" value="TRNA (ADENINE(22)-N(1))-METHYLTRANSFERASE"/>
    <property type="match status" value="1"/>
</dbReference>
<reference evidence="1 2" key="1">
    <citation type="submission" date="2018-08" db="EMBL/GenBank/DDBJ databases">
        <title>A genome reference for cultivated species of the human gut microbiota.</title>
        <authorList>
            <person name="Zou Y."/>
            <person name="Xue W."/>
            <person name="Luo G."/>
        </authorList>
    </citation>
    <scope>NUCLEOTIDE SEQUENCE [LARGE SCALE GENOMIC DNA]</scope>
    <source>
        <strain evidence="1 2">AF22-12AC</strain>
    </source>
</reference>
<sequence length="240" mass="27113">MVKISERLRTAAGLIGEGERLADVGTDHGYVPIYLVERKRIPSAIAMDIRTGPLERAREHIRMYGMEDYIQTRLSDGVAALKPGEADTILIAGMGGGLVIHILESGRVICEQAHGLVLQPQSELPKVRRFLMENGYVTEREEMVMEDGKYYPMMRVHFDASAVSHADSFTEEQELEFRYGKQLLTEKHPVLLAYLRWEVQIQQDILTQLSGQPATEQIAARIDDVKQILAQNARALAYYE</sequence>
<dbReference type="InterPro" id="IPR029063">
    <property type="entry name" value="SAM-dependent_MTases_sf"/>
</dbReference>
<accession>A0A395V4G4</accession>
<dbReference type="EMBL" id="QRVL01000015">
    <property type="protein sequence ID" value="RGS37526.1"/>
    <property type="molecule type" value="Genomic_DNA"/>
</dbReference>
<evidence type="ECO:0000313" key="2">
    <source>
        <dbReference type="Proteomes" id="UP000266172"/>
    </source>
</evidence>
<dbReference type="GO" id="GO:0160105">
    <property type="term" value="F:tRNA (adenine(22)-N1)-methyltransferase activity"/>
    <property type="evidence" value="ECO:0007669"/>
    <property type="project" value="InterPro"/>
</dbReference>
<protein>
    <submittedName>
        <fullName evidence="1">SAM-dependent methyltransferase</fullName>
    </submittedName>
</protein>
<dbReference type="AlphaFoldDB" id="A0A395V4G4"/>
<dbReference type="SUPFAM" id="SSF53335">
    <property type="entry name" value="S-adenosyl-L-methionine-dependent methyltransferases"/>
    <property type="match status" value="1"/>
</dbReference>
<dbReference type="Gene3D" id="3.40.50.150">
    <property type="entry name" value="Vaccinia Virus protein VP39"/>
    <property type="match status" value="1"/>
</dbReference>
<dbReference type="GO" id="GO:0032259">
    <property type="term" value="P:methylation"/>
    <property type="evidence" value="ECO:0007669"/>
    <property type="project" value="UniProtKB-KW"/>
</dbReference>
<proteinExistence type="predicted"/>
<keyword evidence="1" id="KW-0489">Methyltransferase</keyword>